<name>A0A7G2C8X8_9TRYP</name>
<reference evidence="2 3" key="1">
    <citation type="submission" date="2020-08" db="EMBL/GenBank/DDBJ databases">
        <authorList>
            <person name="Newling K."/>
            <person name="Davey J."/>
            <person name="Forrester S."/>
        </authorList>
    </citation>
    <scope>NUCLEOTIDE SEQUENCE [LARGE SCALE GENOMIC DNA]</scope>
    <source>
        <strain evidence="3">Crithidia deanei Carvalho (ATCC PRA-265)</strain>
    </source>
</reference>
<dbReference type="VEuPathDB" id="TriTrypDB:ADEAN_000373100"/>
<accession>A0A7G2C8X8</accession>
<feature type="compositionally biased region" description="Acidic residues" evidence="1">
    <location>
        <begin position="1"/>
        <end position="11"/>
    </location>
</feature>
<evidence type="ECO:0000313" key="3">
    <source>
        <dbReference type="Proteomes" id="UP000515908"/>
    </source>
</evidence>
<feature type="region of interest" description="Disordered" evidence="1">
    <location>
        <begin position="1"/>
        <end position="162"/>
    </location>
</feature>
<keyword evidence="3" id="KW-1185">Reference proteome</keyword>
<proteinExistence type="predicted"/>
<protein>
    <submittedName>
        <fullName evidence="2">Uncharacterized protein</fullName>
    </submittedName>
</protein>
<organism evidence="2 3">
    <name type="scientific">Angomonas deanei</name>
    <dbReference type="NCBI Taxonomy" id="59799"/>
    <lineage>
        <taxon>Eukaryota</taxon>
        <taxon>Discoba</taxon>
        <taxon>Euglenozoa</taxon>
        <taxon>Kinetoplastea</taxon>
        <taxon>Metakinetoplastina</taxon>
        <taxon>Trypanosomatida</taxon>
        <taxon>Trypanosomatidae</taxon>
        <taxon>Strigomonadinae</taxon>
        <taxon>Angomonas</taxon>
    </lineage>
</organism>
<dbReference type="AlphaFoldDB" id="A0A7G2C8X8"/>
<dbReference type="EMBL" id="LR877150">
    <property type="protein sequence ID" value="CAD2216270.1"/>
    <property type="molecule type" value="Genomic_DNA"/>
</dbReference>
<dbReference type="Proteomes" id="UP000515908">
    <property type="component" value="Chromosome 06"/>
</dbReference>
<evidence type="ECO:0000313" key="2">
    <source>
        <dbReference type="EMBL" id="CAD2216270.1"/>
    </source>
</evidence>
<gene>
    <name evidence="2" type="ORF">ADEAN_000373100</name>
</gene>
<feature type="compositionally biased region" description="Polar residues" evidence="1">
    <location>
        <begin position="29"/>
        <end position="45"/>
    </location>
</feature>
<sequence length="162" mass="17293">MSIMVDEDVEEYVNSGSLRQPVSVEDDSNPATPTETKNTHQSQFSRVGGNGLDKMAMLSYGKPTVGVVQGKVGTSPKPVNANTNKRKRDTSESVATQAKVVSPASDRNASSSPSDAHSPTQTTDSASPTPLKFTKTEPATASPPAKQQMKLSDFFTKMTCKR</sequence>
<evidence type="ECO:0000256" key="1">
    <source>
        <dbReference type="SAM" id="MobiDB-lite"/>
    </source>
</evidence>
<feature type="compositionally biased region" description="Polar residues" evidence="1">
    <location>
        <begin position="105"/>
        <end position="128"/>
    </location>
</feature>